<gene>
    <name evidence="2" type="ORF">SHERM_28445</name>
</gene>
<organism evidence="2 3">
    <name type="scientific">Striga hermonthica</name>
    <name type="common">Purple witchweed</name>
    <name type="synonym">Buchnera hermonthica</name>
    <dbReference type="NCBI Taxonomy" id="68872"/>
    <lineage>
        <taxon>Eukaryota</taxon>
        <taxon>Viridiplantae</taxon>
        <taxon>Streptophyta</taxon>
        <taxon>Embryophyta</taxon>
        <taxon>Tracheophyta</taxon>
        <taxon>Spermatophyta</taxon>
        <taxon>Magnoliopsida</taxon>
        <taxon>eudicotyledons</taxon>
        <taxon>Gunneridae</taxon>
        <taxon>Pentapetalae</taxon>
        <taxon>asterids</taxon>
        <taxon>lamiids</taxon>
        <taxon>Lamiales</taxon>
        <taxon>Orobanchaceae</taxon>
        <taxon>Buchnereae</taxon>
        <taxon>Striga</taxon>
    </lineage>
</organism>
<feature type="compositionally biased region" description="Basic and acidic residues" evidence="1">
    <location>
        <begin position="27"/>
        <end position="36"/>
    </location>
</feature>
<feature type="non-terminal residue" evidence="2">
    <location>
        <position position="1"/>
    </location>
</feature>
<protein>
    <submittedName>
        <fullName evidence="2">Uncharacterized protein</fullName>
    </submittedName>
</protein>
<dbReference type="OrthoDB" id="1938922at2759"/>
<sequence length="150" mass="17090">TRRAQSNASNMFPSGRPPDSSRPPVPEVKRLSPEEIKHRREKGLCFKCDEKFTPGHHCKQAFVIHVMDDEEPESMEDWEQEAKIGVPEEEAEISMHAMAGIKGPTKMRLPALVKDHHVVVLVDNRSSHNFINADLSRKLKLPTMKVEPFE</sequence>
<accession>A0A9N7RKF3</accession>
<comment type="caution">
    <text evidence="2">The sequence shown here is derived from an EMBL/GenBank/DDBJ whole genome shotgun (WGS) entry which is preliminary data.</text>
</comment>
<feature type="non-terminal residue" evidence="2">
    <location>
        <position position="150"/>
    </location>
</feature>
<dbReference type="AlphaFoldDB" id="A0A9N7RKF3"/>
<feature type="compositionally biased region" description="Polar residues" evidence="1">
    <location>
        <begin position="1"/>
        <end position="12"/>
    </location>
</feature>
<feature type="region of interest" description="Disordered" evidence="1">
    <location>
        <begin position="1"/>
        <end position="36"/>
    </location>
</feature>
<keyword evidence="3" id="KW-1185">Reference proteome</keyword>
<evidence type="ECO:0000313" key="2">
    <source>
        <dbReference type="EMBL" id="CAA0833177.1"/>
    </source>
</evidence>
<dbReference type="Proteomes" id="UP001153555">
    <property type="component" value="Unassembled WGS sequence"/>
</dbReference>
<name>A0A9N7RKF3_STRHE</name>
<evidence type="ECO:0000313" key="3">
    <source>
        <dbReference type="Proteomes" id="UP001153555"/>
    </source>
</evidence>
<reference evidence="2" key="1">
    <citation type="submission" date="2019-12" db="EMBL/GenBank/DDBJ databases">
        <authorList>
            <person name="Scholes J."/>
        </authorList>
    </citation>
    <scope>NUCLEOTIDE SEQUENCE</scope>
</reference>
<proteinExistence type="predicted"/>
<evidence type="ECO:0000256" key="1">
    <source>
        <dbReference type="SAM" id="MobiDB-lite"/>
    </source>
</evidence>
<dbReference type="EMBL" id="CACSLK010027838">
    <property type="protein sequence ID" value="CAA0833177.1"/>
    <property type="molecule type" value="Genomic_DNA"/>
</dbReference>